<feature type="repeat" description="Pumilio" evidence="2">
    <location>
        <begin position="842"/>
        <end position="879"/>
    </location>
</feature>
<dbReference type="InterPro" id="IPR033712">
    <property type="entry name" value="Pumilio_RNA-bd"/>
</dbReference>
<feature type="repeat" description="Pumilio" evidence="2">
    <location>
        <begin position="695"/>
        <end position="730"/>
    </location>
</feature>
<feature type="repeat" description="Pumilio" evidence="2">
    <location>
        <begin position="623"/>
        <end position="658"/>
    </location>
</feature>
<feature type="compositionally biased region" description="Low complexity" evidence="3">
    <location>
        <begin position="257"/>
        <end position="269"/>
    </location>
</feature>
<dbReference type="SMART" id="SM00025">
    <property type="entry name" value="Pumilio"/>
    <property type="match status" value="8"/>
</dbReference>
<feature type="repeat" description="Pumilio" evidence="2">
    <location>
        <begin position="767"/>
        <end position="802"/>
    </location>
</feature>
<feature type="compositionally biased region" description="Low complexity" evidence="3">
    <location>
        <begin position="421"/>
        <end position="430"/>
    </location>
</feature>
<dbReference type="CDD" id="cd07920">
    <property type="entry name" value="Pumilio"/>
    <property type="match status" value="1"/>
</dbReference>
<dbReference type="PROSITE" id="PS50303">
    <property type="entry name" value="PUM_HD"/>
    <property type="match status" value="1"/>
</dbReference>
<dbReference type="InterPro" id="IPR011989">
    <property type="entry name" value="ARM-like"/>
</dbReference>
<dbReference type="GO" id="GO:0010608">
    <property type="term" value="P:post-transcriptional regulation of gene expression"/>
    <property type="evidence" value="ECO:0007669"/>
    <property type="project" value="TreeGrafter"/>
</dbReference>
<proteinExistence type="evidence at transcript level"/>
<dbReference type="GO" id="GO:0005737">
    <property type="term" value="C:cytoplasm"/>
    <property type="evidence" value="ECO:0007669"/>
    <property type="project" value="TreeGrafter"/>
</dbReference>
<feature type="non-terminal residue" evidence="5">
    <location>
        <position position="928"/>
    </location>
</feature>
<dbReference type="InterPro" id="IPR001313">
    <property type="entry name" value="Pumilio_RNA-bd_rpt"/>
</dbReference>
<dbReference type="PROSITE" id="PS50302">
    <property type="entry name" value="PUM"/>
    <property type="match status" value="8"/>
</dbReference>
<keyword evidence="1" id="KW-0677">Repeat</keyword>
<accession>A0A172RVP5</accession>
<sequence>MSDFHENTTERNPSGINPNVATCQIANSSIYNSLGQVSTVISNVPSGPYYSSSYVYPDEWSMPGLSLSNTTEQLTRQISQLSFDDHNAYWPPQLGMPMSGDNRAWDTSENSISQPIPMHHGRRDTLGNDSGSFMSPISKEMVALGMQVVNKVLSSSPGTGVMCRSDIMENFYSNPSSNFGYSNGNAQPFPQSPPHYYLPSSQLYQPSTLCGTPENSQVFGCNNQQNQQSISQQPQQQSSANQQFFDPAIIAASFSNAGQGYPPQQQAPQGLPPPPGLAPSHSDYMTGEPTSPLHSKQPDEEQNQYIWSPGANNGMVHDYMSGNTAPTYGYHQQAPIYDRPTSALPTQQLYASQNGALHHGTQTSQIQNQSAAAALFARSLYLAALGSGHVPPATQQMPPQQQPPNLVPDALHTLTSMLAHSSNSYGQQPQQQPPNFPSSQNNLIGQNQAALSALSAAMTGYFLSPQIGTHAPPPTQQFSVMPGSNPTMLGAPQPSHALMPATGSQMITHQGSKPMQPGYKGVVGNLKDGVTRSRLLEDFRANRLTTLTLQEIAGHVVEFAQDQHGSRFIQQKLQESSHNEKTMVFREILPHCYNLMTDVFGNYVIQRFFDLGTPEQIQILGDRIRNQVLQLSLQMYGCRVIQKALETVSKVTQINIVRELEGSVIKCVKDQNGNHVVQKCVECVPPEHLDFIIDAFKDNVYSLSTHSYGCRVIQRILEHCTPEQTAPILAELHHFTEELVKDQYGNYVIQHVLEHGKTEDKSKIVTLLRGRIVELSIHKFASNVVEKAVAHATRQERQALINEVLQDTIPVSTSNAIMRNADVSSGVYGSETDGSDTDGGGSVQRESVLYWMMKDQFANYVIQKMLDVAEQPMRKELMTKIKPHLGSLRKYTYGKHIINKMEKYYMKNNQDLGGILSSNSGMACVGHM</sequence>
<evidence type="ECO:0000256" key="2">
    <source>
        <dbReference type="PROSITE-ProRule" id="PRU00317"/>
    </source>
</evidence>
<dbReference type="AlphaFoldDB" id="A0A172RVP5"/>
<dbReference type="GO" id="GO:0003730">
    <property type="term" value="F:mRNA 3'-UTR binding"/>
    <property type="evidence" value="ECO:0007669"/>
    <property type="project" value="TreeGrafter"/>
</dbReference>
<organism evidence="5">
    <name type="scientific">Schmidtea mediterranea</name>
    <name type="common">Freshwater planarian flatworm</name>
    <dbReference type="NCBI Taxonomy" id="79327"/>
    <lineage>
        <taxon>Eukaryota</taxon>
        <taxon>Metazoa</taxon>
        <taxon>Spiralia</taxon>
        <taxon>Lophotrochozoa</taxon>
        <taxon>Platyhelminthes</taxon>
        <taxon>Rhabditophora</taxon>
        <taxon>Seriata</taxon>
        <taxon>Tricladida</taxon>
        <taxon>Continenticola</taxon>
        <taxon>Geoplanoidea</taxon>
        <taxon>Dugesiidae</taxon>
        <taxon>Schmidtea</taxon>
    </lineage>
</organism>
<protein>
    <submittedName>
        <fullName evidence="5">Pumilio protein</fullName>
    </submittedName>
</protein>
<dbReference type="Gene3D" id="1.25.10.10">
    <property type="entry name" value="Leucine-rich Repeat Variant"/>
    <property type="match status" value="1"/>
</dbReference>
<feature type="repeat" description="Pumilio" evidence="2">
    <location>
        <begin position="551"/>
        <end position="586"/>
    </location>
</feature>
<evidence type="ECO:0000313" key="5">
    <source>
        <dbReference type="EMBL" id="ANE21810.1"/>
    </source>
</evidence>
<dbReference type="PANTHER" id="PTHR12537:SF12">
    <property type="entry name" value="MATERNAL PROTEIN PUMILIO"/>
    <property type="match status" value="1"/>
</dbReference>
<name>A0A172RVP5_SCHMD</name>
<evidence type="ECO:0000259" key="4">
    <source>
        <dbReference type="PROSITE" id="PS50303"/>
    </source>
</evidence>
<dbReference type="Pfam" id="PF00806">
    <property type="entry name" value="PUF"/>
    <property type="match status" value="8"/>
</dbReference>
<feature type="region of interest" description="Disordered" evidence="3">
    <location>
        <begin position="255"/>
        <end position="301"/>
    </location>
</feature>
<dbReference type="InterPro" id="IPR033133">
    <property type="entry name" value="PUM-HD"/>
</dbReference>
<dbReference type="GO" id="GO:0005634">
    <property type="term" value="C:nucleus"/>
    <property type="evidence" value="ECO:0007669"/>
    <property type="project" value="TreeGrafter"/>
</dbReference>
<dbReference type="SUPFAM" id="SSF48371">
    <property type="entry name" value="ARM repeat"/>
    <property type="match status" value="1"/>
</dbReference>
<dbReference type="EMBL" id="KU852681">
    <property type="protein sequence ID" value="ANE21810.1"/>
    <property type="molecule type" value="mRNA"/>
</dbReference>
<dbReference type="InterPro" id="IPR016024">
    <property type="entry name" value="ARM-type_fold"/>
</dbReference>
<feature type="domain" description="PUM-HD" evidence="4">
    <location>
        <begin position="531"/>
        <end position="905"/>
    </location>
</feature>
<feature type="repeat" description="Pumilio" evidence="2">
    <location>
        <begin position="731"/>
        <end position="766"/>
    </location>
</feature>
<feature type="repeat" description="Pumilio" evidence="2">
    <location>
        <begin position="659"/>
        <end position="694"/>
    </location>
</feature>
<reference evidence="5" key="1">
    <citation type="submission" date="2016-03" db="EMBL/GenBank/DDBJ databases">
        <title>A novel pre-meiotic function for boule in the planarian Schmidtea mediterranea.</title>
        <authorList>
            <person name="Iyer H."/>
            <person name="Issigonis M."/>
            <person name="Sharma P.P."/>
            <person name="Extavour C.G."/>
            <person name="Newmark P.A."/>
        </authorList>
    </citation>
    <scope>NUCLEOTIDE SEQUENCE</scope>
</reference>
<evidence type="ECO:0000256" key="3">
    <source>
        <dbReference type="SAM" id="MobiDB-lite"/>
    </source>
</evidence>
<feature type="region of interest" description="Disordered" evidence="3">
    <location>
        <begin position="420"/>
        <end position="442"/>
    </location>
</feature>
<evidence type="ECO:0000256" key="1">
    <source>
        <dbReference type="ARBA" id="ARBA00022737"/>
    </source>
</evidence>
<feature type="repeat" description="Pumilio" evidence="2">
    <location>
        <begin position="587"/>
        <end position="622"/>
    </location>
</feature>
<dbReference type="PANTHER" id="PTHR12537">
    <property type="entry name" value="RNA BINDING PROTEIN PUMILIO-RELATED"/>
    <property type="match status" value="1"/>
</dbReference>